<dbReference type="STRING" id="39946.B8BBM4"/>
<protein>
    <recommendedName>
        <fullName evidence="1">Protein transport protein SEC23</fullName>
    </recommendedName>
</protein>
<sequence>MKVAVERTGGIVVLAESFGHSVFKESLQRIFQSSDNDLGLSFNGIFEINCSKDVKIQGIIGPCTSLEKKSPLSSDTVVGQGSTSAWKMCGLDRKTSICLVFDIAKKDGPDAISQSTSNQFYFQFLTYYQHHEGQMRLRATTLSRRWVAGSGGVQDLIDGFDQEAAAAVMARLVSFKMEAEPTLVSPASIIGDGELSQHEQQRRDLAAYVLAALKPAKELDRRMGQHAALRTVCFMEFLVRIMQKLPSRVAPWHHGFR</sequence>
<keyword evidence="1" id="KW-0963">Cytoplasm</keyword>
<dbReference type="InterPro" id="IPR012990">
    <property type="entry name" value="Beta-sandwich_Sec23_24"/>
</dbReference>
<keyword evidence="1" id="KW-0256">Endoplasmic reticulum</keyword>
<proteinExistence type="inferred from homology"/>
<keyword evidence="1" id="KW-0931">ER-Golgi transport</keyword>
<evidence type="ECO:0000313" key="3">
    <source>
        <dbReference type="EMBL" id="EEC83732.1"/>
    </source>
</evidence>
<dbReference type="PANTHER" id="PTHR11141:SF2">
    <property type="entry name" value="PROTEIN TRANSPORT PROTEIN SEC23 C"/>
    <property type="match status" value="1"/>
</dbReference>
<feature type="domain" description="Sec23/Sec24 beta-sandwich" evidence="2">
    <location>
        <begin position="42"/>
        <end position="147"/>
    </location>
</feature>
<dbReference type="GO" id="GO:0015031">
    <property type="term" value="P:protein transport"/>
    <property type="evidence" value="ECO:0007669"/>
    <property type="project" value="UniProtKB-KW"/>
</dbReference>
<organism evidence="3 4">
    <name type="scientific">Oryza sativa subsp. indica</name>
    <name type="common">Rice</name>
    <dbReference type="NCBI Taxonomy" id="39946"/>
    <lineage>
        <taxon>Eukaryota</taxon>
        <taxon>Viridiplantae</taxon>
        <taxon>Streptophyta</taxon>
        <taxon>Embryophyta</taxon>
        <taxon>Tracheophyta</taxon>
        <taxon>Spermatophyta</taxon>
        <taxon>Magnoliopsida</taxon>
        <taxon>Liliopsida</taxon>
        <taxon>Poales</taxon>
        <taxon>Poaceae</taxon>
        <taxon>BOP clade</taxon>
        <taxon>Oryzoideae</taxon>
        <taxon>Oryzeae</taxon>
        <taxon>Oryzinae</taxon>
        <taxon>Oryza</taxon>
        <taxon>Oryza sativa</taxon>
    </lineage>
</organism>
<dbReference type="GO" id="GO:0030127">
    <property type="term" value="C:COPII vesicle coat"/>
    <property type="evidence" value="ECO:0007669"/>
    <property type="project" value="TreeGrafter"/>
</dbReference>
<keyword evidence="1" id="KW-0968">Cytoplasmic vesicle</keyword>
<dbReference type="GO" id="GO:0090110">
    <property type="term" value="P:COPII-coated vesicle cargo loading"/>
    <property type="evidence" value="ECO:0007669"/>
    <property type="project" value="TreeGrafter"/>
</dbReference>
<comment type="subcellular location">
    <subcellularLocation>
        <location evidence="1">Cytoplasmic vesicle</location>
        <location evidence="1">COPII-coated vesicle membrane</location>
        <topology evidence="1">Peripheral membrane protein</topology>
        <orientation evidence="1">Cytoplasmic side</orientation>
    </subcellularLocation>
    <subcellularLocation>
        <location evidence="1">Endoplasmic reticulum membrane</location>
        <topology evidence="1">Peripheral membrane protein</topology>
        <orientation evidence="1">Cytoplasmic side</orientation>
    </subcellularLocation>
</comment>
<dbReference type="Proteomes" id="UP000007015">
    <property type="component" value="Chromosome 8"/>
</dbReference>
<evidence type="ECO:0000259" key="2">
    <source>
        <dbReference type="Pfam" id="PF08033"/>
    </source>
</evidence>
<dbReference type="GO" id="GO:0070971">
    <property type="term" value="C:endoplasmic reticulum exit site"/>
    <property type="evidence" value="ECO:0007669"/>
    <property type="project" value="TreeGrafter"/>
</dbReference>
<keyword evidence="1" id="KW-0472">Membrane</keyword>
<dbReference type="Pfam" id="PF08033">
    <property type="entry name" value="Sec23_BS"/>
    <property type="match status" value="1"/>
</dbReference>
<evidence type="ECO:0000313" key="4">
    <source>
        <dbReference type="Proteomes" id="UP000007015"/>
    </source>
</evidence>
<dbReference type="Gene3D" id="1.20.120.730">
    <property type="entry name" value="Sec23/Sec24 helical domain"/>
    <property type="match status" value="1"/>
</dbReference>
<dbReference type="SUPFAM" id="SSF81995">
    <property type="entry name" value="beta-sandwich domain of Sec23/24"/>
    <property type="match status" value="1"/>
</dbReference>
<comment type="function">
    <text evidence="1">Component of the coat protein complex II (COPII) which promotes the formation of transport vesicles from the endoplasmic reticulum (ER). The coat has two main functions, the physical deformation of the endoplasmic reticulum membrane into vesicles and the selection of cargo molecules.</text>
</comment>
<dbReference type="GO" id="GO:0005096">
    <property type="term" value="F:GTPase activator activity"/>
    <property type="evidence" value="ECO:0007669"/>
    <property type="project" value="TreeGrafter"/>
</dbReference>
<keyword evidence="1" id="KW-0813">Transport</keyword>
<dbReference type="Gene3D" id="2.60.40.1670">
    <property type="entry name" value="beta-sandwich domain of Sec23/24"/>
    <property type="match status" value="1"/>
</dbReference>
<dbReference type="GO" id="GO:0046872">
    <property type="term" value="F:metal ion binding"/>
    <property type="evidence" value="ECO:0007669"/>
    <property type="project" value="UniProtKB-KW"/>
</dbReference>
<reference evidence="3 4" key="1">
    <citation type="journal article" date="2005" name="PLoS Biol.">
        <title>The genomes of Oryza sativa: a history of duplications.</title>
        <authorList>
            <person name="Yu J."/>
            <person name="Wang J."/>
            <person name="Lin W."/>
            <person name="Li S."/>
            <person name="Li H."/>
            <person name="Zhou J."/>
            <person name="Ni P."/>
            <person name="Dong W."/>
            <person name="Hu S."/>
            <person name="Zeng C."/>
            <person name="Zhang J."/>
            <person name="Zhang Y."/>
            <person name="Li R."/>
            <person name="Xu Z."/>
            <person name="Li S."/>
            <person name="Li X."/>
            <person name="Zheng H."/>
            <person name="Cong L."/>
            <person name="Lin L."/>
            <person name="Yin J."/>
            <person name="Geng J."/>
            <person name="Li G."/>
            <person name="Shi J."/>
            <person name="Liu J."/>
            <person name="Lv H."/>
            <person name="Li J."/>
            <person name="Wang J."/>
            <person name="Deng Y."/>
            <person name="Ran L."/>
            <person name="Shi X."/>
            <person name="Wang X."/>
            <person name="Wu Q."/>
            <person name="Li C."/>
            <person name="Ren X."/>
            <person name="Wang J."/>
            <person name="Wang X."/>
            <person name="Li D."/>
            <person name="Liu D."/>
            <person name="Zhang X."/>
            <person name="Ji Z."/>
            <person name="Zhao W."/>
            <person name="Sun Y."/>
            <person name="Zhang Z."/>
            <person name="Bao J."/>
            <person name="Han Y."/>
            <person name="Dong L."/>
            <person name="Ji J."/>
            <person name="Chen P."/>
            <person name="Wu S."/>
            <person name="Liu J."/>
            <person name="Xiao Y."/>
            <person name="Bu D."/>
            <person name="Tan J."/>
            <person name="Yang L."/>
            <person name="Ye C."/>
            <person name="Zhang J."/>
            <person name="Xu J."/>
            <person name="Zhou Y."/>
            <person name="Yu Y."/>
            <person name="Zhang B."/>
            <person name="Zhuang S."/>
            <person name="Wei H."/>
            <person name="Liu B."/>
            <person name="Lei M."/>
            <person name="Yu H."/>
            <person name="Li Y."/>
            <person name="Xu H."/>
            <person name="Wei S."/>
            <person name="He X."/>
            <person name="Fang L."/>
            <person name="Zhang Z."/>
            <person name="Zhang Y."/>
            <person name="Huang X."/>
            <person name="Su Z."/>
            <person name="Tong W."/>
            <person name="Li J."/>
            <person name="Tong Z."/>
            <person name="Li S."/>
            <person name="Ye J."/>
            <person name="Wang L."/>
            <person name="Fang L."/>
            <person name="Lei T."/>
            <person name="Chen C."/>
            <person name="Chen H."/>
            <person name="Xu Z."/>
            <person name="Li H."/>
            <person name="Huang H."/>
            <person name="Zhang F."/>
            <person name="Xu H."/>
            <person name="Li N."/>
            <person name="Zhao C."/>
            <person name="Li S."/>
            <person name="Dong L."/>
            <person name="Huang Y."/>
            <person name="Li L."/>
            <person name="Xi Y."/>
            <person name="Qi Q."/>
            <person name="Li W."/>
            <person name="Zhang B."/>
            <person name="Hu W."/>
            <person name="Zhang Y."/>
            <person name="Tian X."/>
            <person name="Jiao Y."/>
            <person name="Liang X."/>
            <person name="Jin J."/>
            <person name="Gao L."/>
            <person name="Zheng W."/>
            <person name="Hao B."/>
            <person name="Liu S."/>
            <person name="Wang W."/>
            <person name="Yuan L."/>
            <person name="Cao M."/>
            <person name="McDermott J."/>
            <person name="Samudrala R."/>
            <person name="Wang J."/>
            <person name="Wong G.K."/>
            <person name="Yang H."/>
        </authorList>
    </citation>
    <scope>NUCLEOTIDE SEQUENCE [LARGE SCALE GENOMIC DNA]</scope>
    <source>
        <strain evidence="4">cv. 93-11</strain>
    </source>
</reference>
<name>B8BBM4_ORYSI</name>
<accession>B8BBM4</accession>
<keyword evidence="4" id="KW-1185">Reference proteome</keyword>
<dbReference type="InterPro" id="IPR037364">
    <property type="entry name" value="Sec23"/>
</dbReference>
<dbReference type="Gramene" id="BGIOSGA028844-TA">
    <property type="protein sequence ID" value="BGIOSGA028844-PA"/>
    <property type="gene ID" value="BGIOSGA028844"/>
</dbReference>
<keyword evidence="1" id="KW-0862">Zinc</keyword>
<dbReference type="FunFam" id="2.60.40.1670:FF:000006">
    <property type="entry name" value="Protein transport protein SEC23"/>
    <property type="match status" value="1"/>
</dbReference>
<keyword evidence="1" id="KW-0479">Metal-binding</keyword>
<dbReference type="EMBL" id="CM000133">
    <property type="protein sequence ID" value="EEC83732.1"/>
    <property type="molecule type" value="Genomic_DNA"/>
</dbReference>
<comment type="similarity">
    <text evidence="1">Belongs to the SEC23/SEC24 family. SEC23 subfamily.</text>
</comment>
<gene>
    <name evidence="3" type="ORF">OsI_29581</name>
</gene>
<keyword evidence="1" id="KW-0653">Protein transport</keyword>
<dbReference type="OMA" id="INNAHEM"/>
<dbReference type="AlphaFoldDB" id="B8BBM4"/>
<dbReference type="HOGENOM" id="CLU_094755_0_0_1"/>
<dbReference type="PANTHER" id="PTHR11141">
    <property type="entry name" value="PROTEIN TRANSPORT PROTEIN SEC23"/>
    <property type="match status" value="1"/>
</dbReference>
<evidence type="ECO:0000256" key="1">
    <source>
        <dbReference type="RuleBase" id="RU365030"/>
    </source>
</evidence>
<dbReference type="GO" id="GO:0005789">
    <property type="term" value="C:endoplasmic reticulum membrane"/>
    <property type="evidence" value="ECO:0007669"/>
    <property type="project" value="UniProtKB-SubCell"/>
</dbReference>